<keyword evidence="3" id="KW-0731">Sigma factor</keyword>
<keyword evidence="5" id="KW-0804">Transcription</keyword>
<proteinExistence type="inferred from homology"/>
<dbReference type="InterPro" id="IPR007627">
    <property type="entry name" value="RNA_pol_sigma70_r2"/>
</dbReference>
<name>A0A1H6LHC7_MYCRU</name>
<comment type="similarity">
    <text evidence="1">Belongs to the sigma-70 factor family. ECF subfamily.</text>
</comment>
<dbReference type="AlphaFoldDB" id="A0A1H6LHC7"/>
<evidence type="ECO:0000256" key="2">
    <source>
        <dbReference type="ARBA" id="ARBA00023015"/>
    </source>
</evidence>
<dbReference type="RefSeq" id="WP_197680338.1">
    <property type="nucleotide sequence ID" value="NZ_LT629971.1"/>
</dbReference>
<reference evidence="9" key="1">
    <citation type="submission" date="2016-10" db="EMBL/GenBank/DDBJ databases">
        <authorList>
            <person name="Varghese N."/>
            <person name="Submissions S."/>
        </authorList>
    </citation>
    <scope>NUCLEOTIDE SEQUENCE [LARGE SCALE GENOMIC DNA]</scope>
    <source>
        <strain evidence="9">DSM 45405</strain>
    </source>
</reference>
<dbReference type="Gene3D" id="1.10.10.10">
    <property type="entry name" value="Winged helix-like DNA-binding domain superfamily/Winged helix DNA-binding domain"/>
    <property type="match status" value="1"/>
</dbReference>
<keyword evidence="4" id="KW-0238">DNA-binding</keyword>
<feature type="domain" description="RNA polymerase sigma-70 region 2" evidence="7">
    <location>
        <begin position="34"/>
        <end position="101"/>
    </location>
</feature>
<evidence type="ECO:0000256" key="4">
    <source>
        <dbReference type="ARBA" id="ARBA00023125"/>
    </source>
</evidence>
<feature type="region of interest" description="Disordered" evidence="6">
    <location>
        <begin position="327"/>
        <end position="433"/>
    </location>
</feature>
<dbReference type="Gene3D" id="1.10.1740.10">
    <property type="match status" value="1"/>
</dbReference>
<keyword evidence="2" id="KW-0805">Transcription regulation</keyword>
<evidence type="ECO:0000256" key="5">
    <source>
        <dbReference type="ARBA" id="ARBA00023163"/>
    </source>
</evidence>
<gene>
    <name evidence="8" type="ORF">SAMN04489835_4837</name>
</gene>
<dbReference type="InterPro" id="IPR013324">
    <property type="entry name" value="RNA_pol_sigma_r3/r4-like"/>
</dbReference>
<dbReference type="InterPro" id="IPR014284">
    <property type="entry name" value="RNA_pol_sigma-70_dom"/>
</dbReference>
<dbReference type="Proteomes" id="UP000182915">
    <property type="component" value="Chromosome I"/>
</dbReference>
<feature type="compositionally biased region" description="Low complexity" evidence="6">
    <location>
        <begin position="395"/>
        <end position="412"/>
    </location>
</feature>
<dbReference type="GO" id="GO:0016987">
    <property type="term" value="F:sigma factor activity"/>
    <property type="evidence" value="ECO:0007669"/>
    <property type="project" value="UniProtKB-KW"/>
</dbReference>
<dbReference type="PANTHER" id="PTHR43133">
    <property type="entry name" value="RNA POLYMERASE ECF-TYPE SIGMA FACTO"/>
    <property type="match status" value="1"/>
</dbReference>
<feature type="compositionally biased region" description="Pro residues" evidence="6">
    <location>
        <begin position="336"/>
        <end position="353"/>
    </location>
</feature>
<evidence type="ECO:0000256" key="6">
    <source>
        <dbReference type="SAM" id="MobiDB-lite"/>
    </source>
</evidence>
<protein>
    <submittedName>
        <fullName evidence="8">RNA polymerase sigma factor, sigma-70 family</fullName>
    </submittedName>
</protein>
<dbReference type="InterPro" id="IPR036388">
    <property type="entry name" value="WH-like_DNA-bd_sf"/>
</dbReference>
<evidence type="ECO:0000313" key="9">
    <source>
        <dbReference type="Proteomes" id="UP000182915"/>
    </source>
</evidence>
<keyword evidence="9" id="KW-1185">Reference proteome</keyword>
<dbReference type="STRING" id="370526.SAMN04489835_4837"/>
<dbReference type="GO" id="GO:0003677">
    <property type="term" value="F:DNA binding"/>
    <property type="evidence" value="ECO:0007669"/>
    <property type="project" value="UniProtKB-KW"/>
</dbReference>
<sequence>MTAVPQWHVEDMRTTDAELVRGSMSGDRAAFAAIYDRYADRLHDFCVGMLRDLDGAADCVQETFCIAATRLPQLRDPDRLRPWLYSIARNEALRRLRELRRETPSDELPDHESDDADAETLSARTELANLIAEAAGGLSDRDRAVLDLTFRHGLDGPELAEALGVSRASANTMVSRLRQTVERSLGALLVSRRAQKNNQGCAELRGILASWDGQFTVLMRKRISRHIESCAVCDEERRRLVSPTALLAAAPVMIPAPKWLRDKTMHDIDLVSHDTAMANGADRSTDVRGARADRRRMMVAALLIAELAAATALLIAYINSSATPVSPAEVSQTATPDPPSAPPPLPPPPPAPPPRDEPTPRSAPPPQPPPSIVVVPPPVPEADVPPAEEPPATPAAPSTKPPMSFSPTAVVTPAPPPDSDGGGNRRSSRAGAP</sequence>
<evidence type="ECO:0000256" key="1">
    <source>
        <dbReference type="ARBA" id="ARBA00010641"/>
    </source>
</evidence>
<dbReference type="EMBL" id="LT629971">
    <property type="protein sequence ID" value="SEH84711.1"/>
    <property type="molecule type" value="Genomic_DNA"/>
</dbReference>
<dbReference type="GO" id="GO:0006352">
    <property type="term" value="P:DNA-templated transcription initiation"/>
    <property type="evidence" value="ECO:0007669"/>
    <property type="project" value="InterPro"/>
</dbReference>
<accession>A0A1H6LHC7</accession>
<dbReference type="InterPro" id="IPR039425">
    <property type="entry name" value="RNA_pol_sigma-70-like"/>
</dbReference>
<dbReference type="SUPFAM" id="SSF88659">
    <property type="entry name" value="Sigma3 and sigma4 domains of RNA polymerase sigma factors"/>
    <property type="match status" value="1"/>
</dbReference>
<evidence type="ECO:0000259" key="7">
    <source>
        <dbReference type="Pfam" id="PF04542"/>
    </source>
</evidence>
<organism evidence="8 9">
    <name type="scientific">Mycolicibacterium rutilum</name>
    <name type="common">Mycobacterium rutilum</name>
    <dbReference type="NCBI Taxonomy" id="370526"/>
    <lineage>
        <taxon>Bacteria</taxon>
        <taxon>Bacillati</taxon>
        <taxon>Actinomycetota</taxon>
        <taxon>Actinomycetes</taxon>
        <taxon>Mycobacteriales</taxon>
        <taxon>Mycobacteriaceae</taxon>
        <taxon>Mycolicibacterium</taxon>
    </lineage>
</organism>
<dbReference type="NCBIfam" id="TIGR02937">
    <property type="entry name" value="sigma70-ECF"/>
    <property type="match status" value="1"/>
</dbReference>
<dbReference type="Pfam" id="PF04542">
    <property type="entry name" value="Sigma70_r2"/>
    <property type="match status" value="1"/>
</dbReference>
<feature type="compositionally biased region" description="Pro residues" evidence="6">
    <location>
        <begin position="361"/>
        <end position="380"/>
    </location>
</feature>
<dbReference type="PANTHER" id="PTHR43133:SF8">
    <property type="entry name" value="RNA POLYMERASE SIGMA FACTOR HI_1459-RELATED"/>
    <property type="match status" value="1"/>
</dbReference>
<dbReference type="SUPFAM" id="SSF88946">
    <property type="entry name" value="Sigma2 domain of RNA polymerase sigma factors"/>
    <property type="match status" value="1"/>
</dbReference>
<evidence type="ECO:0000313" key="8">
    <source>
        <dbReference type="EMBL" id="SEH84711.1"/>
    </source>
</evidence>
<dbReference type="InterPro" id="IPR013325">
    <property type="entry name" value="RNA_pol_sigma_r2"/>
</dbReference>
<evidence type="ECO:0000256" key="3">
    <source>
        <dbReference type="ARBA" id="ARBA00023082"/>
    </source>
</evidence>